<keyword evidence="5" id="KW-1185">Reference proteome</keyword>
<name>A0AAV5W1R0_9BILA</name>
<dbReference type="InterPro" id="IPR001254">
    <property type="entry name" value="Trypsin_dom"/>
</dbReference>
<dbReference type="EMBL" id="BTSY01000004">
    <property type="protein sequence ID" value="GMT24057.1"/>
    <property type="molecule type" value="Genomic_DNA"/>
</dbReference>
<keyword evidence="1" id="KW-1015">Disulfide bond</keyword>
<dbReference type="GO" id="GO:0006508">
    <property type="term" value="P:proteolysis"/>
    <property type="evidence" value="ECO:0007669"/>
    <property type="project" value="InterPro"/>
</dbReference>
<dbReference type="Proteomes" id="UP001432322">
    <property type="component" value="Unassembled WGS sequence"/>
</dbReference>
<feature type="non-terminal residue" evidence="4">
    <location>
        <position position="1"/>
    </location>
</feature>
<organism evidence="4 5">
    <name type="scientific">Pristionchus fissidentatus</name>
    <dbReference type="NCBI Taxonomy" id="1538716"/>
    <lineage>
        <taxon>Eukaryota</taxon>
        <taxon>Metazoa</taxon>
        <taxon>Ecdysozoa</taxon>
        <taxon>Nematoda</taxon>
        <taxon>Chromadorea</taxon>
        <taxon>Rhabditida</taxon>
        <taxon>Rhabditina</taxon>
        <taxon>Diplogasteromorpha</taxon>
        <taxon>Diplogasteroidea</taxon>
        <taxon>Neodiplogasteridae</taxon>
        <taxon>Pristionchus</taxon>
    </lineage>
</organism>
<proteinExistence type="inferred from homology"/>
<dbReference type="AlphaFoldDB" id="A0AAV5W1R0"/>
<dbReference type="Gene3D" id="2.40.10.10">
    <property type="entry name" value="Trypsin-like serine proteases"/>
    <property type="match status" value="1"/>
</dbReference>
<dbReference type="InterPro" id="IPR043504">
    <property type="entry name" value="Peptidase_S1_PA_chymotrypsin"/>
</dbReference>
<reference evidence="4" key="1">
    <citation type="submission" date="2023-10" db="EMBL/GenBank/DDBJ databases">
        <title>Genome assembly of Pristionchus species.</title>
        <authorList>
            <person name="Yoshida K."/>
            <person name="Sommer R.J."/>
        </authorList>
    </citation>
    <scope>NUCLEOTIDE SEQUENCE</scope>
    <source>
        <strain evidence="4">RS5133</strain>
    </source>
</reference>
<evidence type="ECO:0000313" key="5">
    <source>
        <dbReference type="Proteomes" id="UP001432322"/>
    </source>
</evidence>
<dbReference type="SUPFAM" id="SSF50494">
    <property type="entry name" value="Trypsin-like serine proteases"/>
    <property type="match status" value="1"/>
</dbReference>
<dbReference type="PANTHER" id="PTHR24256">
    <property type="entry name" value="TRYPTASE-RELATED"/>
    <property type="match status" value="1"/>
</dbReference>
<protein>
    <recommendedName>
        <fullName evidence="3">Peptidase S1 domain-containing protein</fullName>
    </recommendedName>
</protein>
<dbReference type="GO" id="GO:0004252">
    <property type="term" value="F:serine-type endopeptidase activity"/>
    <property type="evidence" value="ECO:0007669"/>
    <property type="project" value="InterPro"/>
</dbReference>
<gene>
    <name evidence="4" type="ORF">PFISCL1PPCAC_15354</name>
</gene>
<accession>A0AAV5W1R0</accession>
<comment type="similarity">
    <text evidence="2">Belongs to the peptidase S1 family. CLIP subfamily.</text>
</comment>
<evidence type="ECO:0000259" key="3">
    <source>
        <dbReference type="Pfam" id="PF00089"/>
    </source>
</evidence>
<evidence type="ECO:0000313" key="4">
    <source>
        <dbReference type="EMBL" id="GMT24057.1"/>
    </source>
</evidence>
<dbReference type="InterPro" id="IPR009003">
    <property type="entry name" value="Peptidase_S1_PA"/>
</dbReference>
<comment type="caution">
    <text evidence="4">The sequence shown here is derived from an EMBL/GenBank/DDBJ whole genome shotgun (WGS) entry which is preliminary data.</text>
</comment>
<evidence type="ECO:0000256" key="1">
    <source>
        <dbReference type="ARBA" id="ARBA00023157"/>
    </source>
</evidence>
<feature type="non-terminal residue" evidence="4">
    <location>
        <position position="82"/>
    </location>
</feature>
<sequence length="82" mass="9030">GDSGGPLVVKSEGGRWYQIGVTSFGINEDEYIMQQDIAPGVFTNVEMYCDWIEEKTRGEAKCRSESAELVDAFSAATNIFTL</sequence>
<dbReference type="Pfam" id="PF00089">
    <property type="entry name" value="Trypsin"/>
    <property type="match status" value="1"/>
</dbReference>
<evidence type="ECO:0000256" key="2">
    <source>
        <dbReference type="ARBA" id="ARBA00024195"/>
    </source>
</evidence>
<feature type="domain" description="Peptidase S1" evidence="3">
    <location>
        <begin position="1"/>
        <end position="52"/>
    </location>
</feature>
<dbReference type="InterPro" id="IPR051487">
    <property type="entry name" value="Ser/Thr_Proteases_Immune/Dev"/>
</dbReference>